<accession>A0A556AQC7</accession>
<gene>
    <name evidence="2" type="ORF">FOZ76_11210</name>
</gene>
<dbReference type="PANTHER" id="PTHR48207:SF4">
    <property type="entry name" value="BLL6097 PROTEIN"/>
    <property type="match status" value="1"/>
</dbReference>
<dbReference type="Gene3D" id="3.40.50.10540">
    <property type="entry name" value="Crotonobetainyl-coa:carnitine coa-transferase, domain 1"/>
    <property type="match status" value="1"/>
</dbReference>
<reference evidence="2 3" key="1">
    <citation type="submission" date="2019-07" db="EMBL/GenBank/DDBJ databases">
        <title>Qingshengfaniella alkalisoli gen. nov., sp. nov., isolated from saline soil.</title>
        <authorList>
            <person name="Xu L."/>
            <person name="Huang X.-X."/>
            <person name="Sun J.-Q."/>
        </authorList>
    </citation>
    <scope>NUCLEOTIDE SEQUENCE [LARGE SCALE GENOMIC DNA]</scope>
    <source>
        <strain evidence="2 3">DSM 27279</strain>
    </source>
</reference>
<dbReference type="Gene3D" id="3.30.1540.10">
    <property type="entry name" value="formyl-coa transferase, domain 3"/>
    <property type="match status" value="1"/>
</dbReference>
<dbReference type="EMBL" id="VLTJ01000022">
    <property type="protein sequence ID" value="TSH95119.1"/>
    <property type="molecule type" value="Genomic_DNA"/>
</dbReference>
<dbReference type="AlphaFoldDB" id="A0A556AQC7"/>
<dbReference type="InterPro" id="IPR050483">
    <property type="entry name" value="CoA-transferase_III_domain"/>
</dbReference>
<dbReference type="InterPro" id="IPR044855">
    <property type="entry name" value="CoA-Trfase_III_dom3_sf"/>
</dbReference>
<dbReference type="GO" id="GO:0008410">
    <property type="term" value="F:CoA-transferase activity"/>
    <property type="evidence" value="ECO:0007669"/>
    <property type="project" value="TreeGrafter"/>
</dbReference>
<keyword evidence="3" id="KW-1185">Reference proteome</keyword>
<dbReference type="Proteomes" id="UP000318405">
    <property type="component" value="Unassembled WGS sequence"/>
</dbReference>
<dbReference type="SUPFAM" id="SSF89796">
    <property type="entry name" value="CoA-transferase family III (CaiB/BaiF)"/>
    <property type="match status" value="1"/>
</dbReference>
<evidence type="ECO:0000313" key="2">
    <source>
        <dbReference type="EMBL" id="TSH95119.1"/>
    </source>
</evidence>
<protein>
    <submittedName>
        <fullName evidence="2">CoA transferase</fullName>
    </submittedName>
</protein>
<dbReference type="PANTHER" id="PTHR48207">
    <property type="entry name" value="SUCCINATE--HYDROXYMETHYLGLUTARATE COA-TRANSFERASE"/>
    <property type="match status" value="1"/>
</dbReference>
<dbReference type="Pfam" id="PF02515">
    <property type="entry name" value="CoA_transf_3"/>
    <property type="match status" value="1"/>
</dbReference>
<dbReference type="InterPro" id="IPR003673">
    <property type="entry name" value="CoA-Trfase_fam_III"/>
</dbReference>
<proteinExistence type="predicted"/>
<name>A0A556AQC7_9BURK</name>
<keyword evidence="1 2" id="KW-0808">Transferase</keyword>
<dbReference type="OrthoDB" id="5294844at2"/>
<evidence type="ECO:0000256" key="1">
    <source>
        <dbReference type="ARBA" id="ARBA00022679"/>
    </source>
</evidence>
<organism evidence="2 3">
    <name type="scientific">Verticiella sediminum</name>
    <dbReference type="NCBI Taxonomy" id="1247510"/>
    <lineage>
        <taxon>Bacteria</taxon>
        <taxon>Pseudomonadati</taxon>
        <taxon>Pseudomonadota</taxon>
        <taxon>Betaproteobacteria</taxon>
        <taxon>Burkholderiales</taxon>
        <taxon>Alcaligenaceae</taxon>
        <taxon>Verticiella</taxon>
    </lineage>
</organism>
<evidence type="ECO:0000313" key="3">
    <source>
        <dbReference type="Proteomes" id="UP000318405"/>
    </source>
</evidence>
<dbReference type="InterPro" id="IPR023606">
    <property type="entry name" value="CoA-Trfase_III_dom_1_sf"/>
</dbReference>
<comment type="caution">
    <text evidence="2">The sequence shown here is derived from an EMBL/GenBank/DDBJ whole genome shotgun (WGS) entry which is preliminary data.</text>
</comment>
<sequence length="397" mass="42242">MKVLELAQIMAGPTCGAMLADLGADVVKVEKLPGGDDTRGYRVTSEKPIPPSFAMLNRNKRGLALDLKRPEGVAALKRLVAGADVLIENYRLGTMERLGVGYDTLREINPGLIYCSISGYGRTGPMAERGGFDLIAQGFAGIMSVTGEKGGPPLKSGNSVGDINAGLLATIGILAAYVERARTGQGQLVDTSLFEASLQQMYWFAAVYFSSGKVLGASGSAHPLIAPYQAFQAADQWITVGGANQSNWGRIAELLGHPEWKDDPRFRVGEQRKANEQALAELIGDIIRTQPAAYWLARFDEAGVPAGPVHDIAQILAHPQTLARDMVLDVSHPQEGRLQSLGLPVKLSGMPQGKASPPPLLGEHTRVVLAEFGFTPQETEALLACGAVSEPAEVDHA</sequence>